<dbReference type="EMBL" id="CALNXJ010000012">
    <property type="protein sequence ID" value="CAH3111010.1"/>
    <property type="molecule type" value="Genomic_DNA"/>
</dbReference>
<dbReference type="Proteomes" id="UP001159428">
    <property type="component" value="Unassembled WGS sequence"/>
</dbReference>
<dbReference type="InterPro" id="IPR036398">
    <property type="entry name" value="CA_dom_sf"/>
</dbReference>
<dbReference type="AlphaFoldDB" id="A0AAU9WDW7"/>
<name>A0AAU9WDW7_9CNID</name>
<reference evidence="1 2" key="1">
    <citation type="submission" date="2022-05" db="EMBL/GenBank/DDBJ databases">
        <authorList>
            <consortium name="Genoscope - CEA"/>
            <person name="William W."/>
        </authorList>
    </citation>
    <scope>NUCLEOTIDE SEQUENCE [LARGE SCALE GENOMIC DNA]</scope>
</reference>
<keyword evidence="2" id="KW-1185">Reference proteome</keyword>
<organism evidence="1 2">
    <name type="scientific">Pocillopora meandrina</name>
    <dbReference type="NCBI Taxonomy" id="46732"/>
    <lineage>
        <taxon>Eukaryota</taxon>
        <taxon>Metazoa</taxon>
        <taxon>Cnidaria</taxon>
        <taxon>Anthozoa</taxon>
        <taxon>Hexacorallia</taxon>
        <taxon>Scleractinia</taxon>
        <taxon>Astrocoeniina</taxon>
        <taxon>Pocilloporidae</taxon>
        <taxon>Pocillopora</taxon>
    </lineage>
</organism>
<evidence type="ECO:0000313" key="1">
    <source>
        <dbReference type="EMBL" id="CAH3111010.1"/>
    </source>
</evidence>
<sequence length="66" mass="7504">MPNTRSKPPEFYGLLILFEKMSYVRILKFTGNSTMVNDYRPVQGLNGRVVKNSFQESTKTTAVSTN</sequence>
<protein>
    <submittedName>
        <fullName evidence="1">Uncharacterized protein</fullName>
    </submittedName>
</protein>
<evidence type="ECO:0000313" key="2">
    <source>
        <dbReference type="Proteomes" id="UP001159428"/>
    </source>
</evidence>
<gene>
    <name evidence="1" type="ORF">PMEA_00003912</name>
</gene>
<comment type="caution">
    <text evidence="1">The sequence shown here is derived from an EMBL/GenBank/DDBJ whole genome shotgun (WGS) entry which is preliminary data.</text>
</comment>
<dbReference type="SUPFAM" id="SSF51069">
    <property type="entry name" value="Carbonic anhydrase"/>
    <property type="match status" value="1"/>
</dbReference>
<accession>A0AAU9WDW7</accession>
<proteinExistence type="predicted"/>